<feature type="non-terminal residue" evidence="2">
    <location>
        <position position="1"/>
    </location>
</feature>
<reference evidence="2" key="1">
    <citation type="submission" date="2015-11" db="EMBL/GenBank/DDBJ databases">
        <title>De novo transcriptome assembly of four potential Pierce s Disease insect vectors from Arizona vineyards.</title>
        <authorList>
            <person name="Tassone E.E."/>
        </authorList>
    </citation>
    <scope>NUCLEOTIDE SEQUENCE</scope>
</reference>
<protein>
    <recommendedName>
        <fullName evidence="3">PSI domain-containing protein</fullName>
    </recommendedName>
</protein>
<evidence type="ECO:0008006" key="3">
    <source>
        <dbReference type="Google" id="ProtNLM"/>
    </source>
</evidence>
<accession>A0A1B6FNL8</accession>
<feature type="signal peptide" evidence="1">
    <location>
        <begin position="1"/>
        <end position="29"/>
    </location>
</feature>
<evidence type="ECO:0000256" key="1">
    <source>
        <dbReference type="SAM" id="SignalP"/>
    </source>
</evidence>
<dbReference type="EMBL" id="GECZ01017999">
    <property type="protein sequence ID" value="JAS51770.1"/>
    <property type="molecule type" value="Transcribed_RNA"/>
</dbReference>
<keyword evidence="1" id="KW-0732">Signal</keyword>
<feature type="chain" id="PRO_5008582961" description="PSI domain-containing protein" evidence="1">
    <location>
        <begin position="30"/>
        <end position="109"/>
    </location>
</feature>
<dbReference type="AlphaFoldDB" id="A0A1B6FNL8"/>
<proteinExistence type="predicted"/>
<sequence length="109" mass="12573">TRINLSMCYRITMLCLKVFLFVCLAVVLASPVKDVDVEDEDRPLVRTRRYITCESMWSCEDCNTKKFCQEFWWTTYVAYFQCPEWSPYCTASTTGRVQCSTNGTVGCTG</sequence>
<name>A0A1B6FNL8_9HEMI</name>
<gene>
    <name evidence="2" type="ORF">g.9525</name>
</gene>
<organism evidence="2">
    <name type="scientific">Cuerna arida</name>
    <dbReference type="NCBI Taxonomy" id="1464854"/>
    <lineage>
        <taxon>Eukaryota</taxon>
        <taxon>Metazoa</taxon>
        <taxon>Ecdysozoa</taxon>
        <taxon>Arthropoda</taxon>
        <taxon>Hexapoda</taxon>
        <taxon>Insecta</taxon>
        <taxon>Pterygota</taxon>
        <taxon>Neoptera</taxon>
        <taxon>Paraneoptera</taxon>
        <taxon>Hemiptera</taxon>
        <taxon>Auchenorrhyncha</taxon>
        <taxon>Membracoidea</taxon>
        <taxon>Cicadellidae</taxon>
        <taxon>Cicadellinae</taxon>
        <taxon>Proconiini</taxon>
        <taxon>Cuerna</taxon>
    </lineage>
</organism>
<evidence type="ECO:0000313" key="2">
    <source>
        <dbReference type="EMBL" id="JAS51770.1"/>
    </source>
</evidence>